<comment type="caution">
    <text evidence="1">The sequence shown here is derived from an EMBL/GenBank/DDBJ whole genome shotgun (WGS) entry which is preliminary data.</text>
</comment>
<gene>
    <name evidence="1" type="ORF">LCGC14_0842800</name>
</gene>
<proteinExistence type="predicted"/>
<dbReference type="EMBL" id="LAZR01002477">
    <property type="protein sequence ID" value="KKN29565.1"/>
    <property type="molecule type" value="Genomic_DNA"/>
</dbReference>
<dbReference type="AlphaFoldDB" id="A0A0F9PCL3"/>
<sequence>MATLAQLKTRRDDLQAALDSGVLSLREGDKQVTYRTAEEMARRLEALAREIAELEGTETTKGIYPQLNKGW</sequence>
<organism evidence="1">
    <name type="scientific">marine sediment metagenome</name>
    <dbReference type="NCBI Taxonomy" id="412755"/>
    <lineage>
        <taxon>unclassified sequences</taxon>
        <taxon>metagenomes</taxon>
        <taxon>ecological metagenomes</taxon>
    </lineage>
</organism>
<name>A0A0F9PCL3_9ZZZZ</name>
<reference evidence="1" key="1">
    <citation type="journal article" date="2015" name="Nature">
        <title>Complex archaea that bridge the gap between prokaryotes and eukaryotes.</title>
        <authorList>
            <person name="Spang A."/>
            <person name="Saw J.H."/>
            <person name="Jorgensen S.L."/>
            <person name="Zaremba-Niedzwiedzka K."/>
            <person name="Martijn J."/>
            <person name="Lind A.E."/>
            <person name="van Eijk R."/>
            <person name="Schleper C."/>
            <person name="Guy L."/>
            <person name="Ettema T.J."/>
        </authorList>
    </citation>
    <scope>NUCLEOTIDE SEQUENCE</scope>
</reference>
<evidence type="ECO:0000313" key="1">
    <source>
        <dbReference type="EMBL" id="KKN29565.1"/>
    </source>
</evidence>
<dbReference type="NCBIfam" id="NF047331">
    <property type="entry name" value="phage_HTJ"/>
    <property type="match status" value="1"/>
</dbReference>
<protein>
    <submittedName>
        <fullName evidence="1">Uncharacterized protein</fullName>
    </submittedName>
</protein>
<accession>A0A0F9PCL3</accession>